<accession>A0A8K0CJS6</accession>
<sequence>MALSVLYDKVQSHLSNLCSLGVTVNNCAPILMPLVSFCLPAKILRTWKRKERNAESSLKVMLESLLEFLTYEVEGDQKIAMALYDFGLTVSHSPRVEQNKGKTNSSDRFKTLCEGIKKVDKEKPEVSKEGTQVKMISSISMPCIVILQTLLVKIKYGNHEKIIRALLDSASQKFYIRKSRAKEIEYLPKRCEPIQHSLFGRYTAEVTQHDVYTITLSSLEGSYTYSFKAIDQHKICGNIAPISSGPWVEELKLHNIYLSDVNTDGAIDVVGSLFTGKVSNDADNCKGLSMLDTSVPTKDAKITDLRSLDTLGITEPSEKLSKSELEAATLQQFIDSVKINEEAMKRMNGTIKRLKNERYYEAYQLVLNDSINEEIIEEVTEELDNK</sequence>
<keyword evidence="2" id="KW-1185">Reference proteome</keyword>
<evidence type="ECO:0000313" key="1">
    <source>
        <dbReference type="EMBL" id="KAF2888683.1"/>
    </source>
</evidence>
<organism evidence="1 2">
    <name type="scientific">Ignelater luminosus</name>
    <name type="common">Cucubano</name>
    <name type="synonym">Pyrophorus luminosus</name>
    <dbReference type="NCBI Taxonomy" id="2038154"/>
    <lineage>
        <taxon>Eukaryota</taxon>
        <taxon>Metazoa</taxon>
        <taxon>Ecdysozoa</taxon>
        <taxon>Arthropoda</taxon>
        <taxon>Hexapoda</taxon>
        <taxon>Insecta</taxon>
        <taxon>Pterygota</taxon>
        <taxon>Neoptera</taxon>
        <taxon>Endopterygota</taxon>
        <taxon>Coleoptera</taxon>
        <taxon>Polyphaga</taxon>
        <taxon>Elateriformia</taxon>
        <taxon>Elateroidea</taxon>
        <taxon>Elateridae</taxon>
        <taxon>Agrypninae</taxon>
        <taxon>Pyrophorini</taxon>
        <taxon>Ignelater</taxon>
    </lineage>
</organism>
<name>A0A8K0CJS6_IGNLU</name>
<dbReference type="OrthoDB" id="6770922at2759"/>
<dbReference type="EMBL" id="VTPC01074931">
    <property type="protein sequence ID" value="KAF2888683.1"/>
    <property type="molecule type" value="Genomic_DNA"/>
</dbReference>
<dbReference type="Proteomes" id="UP000801492">
    <property type="component" value="Unassembled WGS sequence"/>
</dbReference>
<reference evidence="1" key="1">
    <citation type="submission" date="2019-08" db="EMBL/GenBank/DDBJ databases">
        <title>The genome of the North American firefly Photinus pyralis.</title>
        <authorList>
            <consortium name="Photinus pyralis genome working group"/>
            <person name="Fallon T.R."/>
            <person name="Sander Lower S.E."/>
            <person name="Weng J.-K."/>
        </authorList>
    </citation>
    <scope>NUCLEOTIDE SEQUENCE</scope>
    <source>
        <strain evidence="1">TRF0915ILg1</strain>
        <tissue evidence="1">Whole body</tissue>
    </source>
</reference>
<proteinExistence type="predicted"/>
<dbReference type="AlphaFoldDB" id="A0A8K0CJS6"/>
<protein>
    <submittedName>
        <fullName evidence="1">Uncharacterized protein</fullName>
    </submittedName>
</protein>
<comment type="caution">
    <text evidence="1">The sequence shown here is derived from an EMBL/GenBank/DDBJ whole genome shotgun (WGS) entry which is preliminary data.</text>
</comment>
<evidence type="ECO:0000313" key="2">
    <source>
        <dbReference type="Proteomes" id="UP000801492"/>
    </source>
</evidence>
<gene>
    <name evidence="1" type="ORF">ILUMI_17491</name>
</gene>